<protein>
    <submittedName>
        <fullName evidence="2">Lipase family protein</fullName>
    </submittedName>
</protein>
<dbReference type="InterPro" id="IPR005152">
    <property type="entry name" value="Lipase_secreted"/>
</dbReference>
<dbReference type="EMBL" id="CP089983">
    <property type="protein sequence ID" value="WXB04951.1"/>
    <property type="molecule type" value="Genomic_DNA"/>
</dbReference>
<dbReference type="PROSITE" id="PS51257">
    <property type="entry name" value="PROKAR_LIPOPROTEIN"/>
    <property type="match status" value="1"/>
</dbReference>
<accession>A0ABZ2L566</accession>
<keyword evidence="3" id="KW-1185">Reference proteome</keyword>
<dbReference type="Gene3D" id="1.10.260.130">
    <property type="match status" value="1"/>
</dbReference>
<keyword evidence="1" id="KW-0732">Signal</keyword>
<dbReference type="InterPro" id="IPR029058">
    <property type="entry name" value="AB_hydrolase_fold"/>
</dbReference>
<evidence type="ECO:0000256" key="1">
    <source>
        <dbReference type="SAM" id="SignalP"/>
    </source>
</evidence>
<feature type="chain" id="PRO_5045663793" evidence="1">
    <location>
        <begin position="20"/>
        <end position="430"/>
    </location>
</feature>
<dbReference type="PANTHER" id="PTHR34853:SF1">
    <property type="entry name" value="LIPASE 5"/>
    <property type="match status" value="1"/>
</dbReference>
<dbReference type="RefSeq" id="WP_394834594.1">
    <property type="nucleotide sequence ID" value="NZ_CP089929.1"/>
</dbReference>
<dbReference type="Proteomes" id="UP001374803">
    <property type="component" value="Chromosome"/>
</dbReference>
<proteinExistence type="predicted"/>
<evidence type="ECO:0000313" key="2">
    <source>
        <dbReference type="EMBL" id="WXB04951.1"/>
    </source>
</evidence>
<gene>
    <name evidence="2" type="ORF">LVJ94_49675</name>
</gene>
<dbReference type="Pfam" id="PF03583">
    <property type="entry name" value="LIP"/>
    <property type="match status" value="1"/>
</dbReference>
<feature type="signal peptide" evidence="1">
    <location>
        <begin position="1"/>
        <end position="19"/>
    </location>
</feature>
<evidence type="ECO:0000313" key="3">
    <source>
        <dbReference type="Proteomes" id="UP001374803"/>
    </source>
</evidence>
<dbReference type="PANTHER" id="PTHR34853">
    <property type="match status" value="1"/>
</dbReference>
<reference evidence="2" key="1">
    <citation type="submission" date="2021-12" db="EMBL/GenBank/DDBJ databases">
        <title>Discovery of the Pendulisporaceae a myxobacterial family with distinct sporulation behavior and unique specialized metabolism.</title>
        <authorList>
            <person name="Garcia R."/>
            <person name="Popoff A."/>
            <person name="Bader C.D."/>
            <person name="Loehr J."/>
            <person name="Walesch S."/>
            <person name="Walt C."/>
            <person name="Boldt J."/>
            <person name="Bunk B."/>
            <person name="Haeckl F.J.F.P.J."/>
            <person name="Gunesch A.P."/>
            <person name="Birkelbach J."/>
            <person name="Nuebel U."/>
            <person name="Pietschmann T."/>
            <person name="Bach T."/>
            <person name="Mueller R."/>
        </authorList>
    </citation>
    <scope>NUCLEOTIDE SEQUENCE</scope>
    <source>
        <strain evidence="2">MSr11367</strain>
    </source>
</reference>
<sequence length="430" mass="44926">MRPASFSLIGIAISAAVSAACGVTADASHENTGAVGQTAATESSAPAGIVPPSQDPFYEVPSDVANYAPGAVLRSREIVAKWAIGDIPAVHAWQVAYRTNDGIDAPTATVATIVVPDAPWRGEGTRPLVSYQSAEDSVGIDCAPSYSWRNGIFAGLGEPLADPFAVAPALLAGWAVVVPDYEGPQGMFGVGRMAGHGVLDGLRAALSFAPAGLDKQTKVATLGYSGGGLATGWAAELQGSYAPELNYVGSATGGTPAKLLDVVKWLSGTGRYAAGLAAGGIIGILKQYPELKRFLNDKGRAMYQKYENACALELVAGLPFADINQLTTSPDLFSEPDVVAATEQQSMGGQAPKAPMANYHGIIDEVVPFAQNKRTVQEWCAGGAAIKVDWPLLAEHGLGIVPWYLDGYKFLNERFAGKTARNDCWWAGAR</sequence>
<organism evidence="2 3">
    <name type="scientific">Pendulispora rubella</name>
    <dbReference type="NCBI Taxonomy" id="2741070"/>
    <lineage>
        <taxon>Bacteria</taxon>
        <taxon>Pseudomonadati</taxon>
        <taxon>Myxococcota</taxon>
        <taxon>Myxococcia</taxon>
        <taxon>Myxococcales</taxon>
        <taxon>Sorangiineae</taxon>
        <taxon>Pendulisporaceae</taxon>
        <taxon>Pendulispora</taxon>
    </lineage>
</organism>
<dbReference type="PIRSF" id="PIRSF029171">
    <property type="entry name" value="Esterase_LipA"/>
    <property type="match status" value="1"/>
</dbReference>
<name>A0ABZ2L566_9BACT</name>
<dbReference type="SUPFAM" id="SSF53474">
    <property type="entry name" value="alpha/beta-Hydrolases"/>
    <property type="match status" value="1"/>
</dbReference>
<dbReference type="Gene3D" id="3.40.50.1820">
    <property type="entry name" value="alpha/beta hydrolase"/>
    <property type="match status" value="1"/>
</dbReference>